<dbReference type="GO" id="GO:0008146">
    <property type="term" value="F:sulfotransferase activity"/>
    <property type="evidence" value="ECO:0007669"/>
    <property type="project" value="InterPro"/>
</dbReference>
<dbReference type="InterPro" id="IPR000863">
    <property type="entry name" value="Sulfotransferase_dom"/>
</dbReference>
<organism evidence="2">
    <name type="scientific">marine metagenome</name>
    <dbReference type="NCBI Taxonomy" id="408172"/>
    <lineage>
        <taxon>unclassified sequences</taxon>
        <taxon>metagenomes</taxon>
        <taxon>ecological metagenomes</taxon>
    </lineage>
</organism>
<evidence type="ECO:0000259" key="1">
    <source>
        <dbReference type="Pfam" id="PF00685"/>
    </source>
</evidence>
<dbReference type="Pfam" id="PF00685">
    <property type="entry name" value="Sulfotransfer_1"/>
    <property type="match status" value="1"/>
</dbReference>
<dbReference type="SUPFAM" id="SSF52540">
    <property type="entry name" value="P-loop containing nucleoside triphosphate hydrolases"/>
    <property type="match status" value="1"/>
</dbReference>
<feature type="domain" description="Sulfotransferase" evidence="1">
    <location>
        <begin position="2"/>
        <end position="149"/>
    </location>
</feature>
<evidence type="ECO:0000313" key="2">
    <source>
        <dbReference type="EMBL" id="SVE15743.1"/>
    </source>
</evidence>
<protein>
    <recommendedName>
        <fullName evidence="1">Sulfotransferase domain-containing protein</fullName>
    </recommendedName>
</protein>
<dbReference type="InterPro" id="IPR027417">
    <property type="entry name" value="P-loop_NTPase"/>
</dbReference>
<proteinExistence type="predicted"/>
<reference evidence="2" key="1">
    <citation type="submission" date="2018-05" db="EMBL/GenBank/DDBJ databases">
        <authorList>
            <person name="Lanie J.A."/>
            <person name="Ng W.-L."/>
            <person name="Kazmierczak K.M."/>
            <person name="Andrzejewski T.M."/>
            <person name="Davidsen T.M."/>
            <person name="Wayne K.J."/>
            <person name="Tettelin H."/>
            <person name="Glass J.I."/>
            <person name="Rusch D."/>
            <person name="Podicherti R."/>
            <person name="Tsui H.-C.T."/>
            <person name="Winkler M.E."/>
        </authorList>
    </citation>
    <scope>NUCLEOTIDE SEQUENCE</scope>
</reference>
<accession>A0A383B7D4</accession>
<dbReference type="Gene3D" id="3.40.50.300">
    <property type="entry name" value="P-loop containing nucleotide triphosphate hydrolases"/>
    <property type="match status" value="1"/>
</dbReference>
<dbReference type="EMBL" id="UINC01197986">
    <property type="protein sequence ID" value="SVE15743.1"/>
    <property type="molecule type" value="Genomic_DNA"/>
</dbReference>
<feature type="non-terminal residue" evidence="2">
    <location>
        <position position="1"/>
    </location>
</feature>
<sequence>FIHRNPLDTLISGYYFYKNRGIPFHDDPQHLRKKLHNIDFYVKYKMQSWINFYLISVTKADSIINYTSLKRDCFFEIKTLIEKLNWEINEDKIRRSIEFSSFKNVNRMAQRKGQKYGNAPKDGTFFGVFTRSGEEGQYKKELKKATINYVINKFSILKKLYNL</sequence>
<gene>
    <name evidence="2" type="ORF">METZ01_LOCUS468597</name>
</gene>
<name>A0A383B7D4_9ZZZZ</name>
<dbReference type="AlphaFoldDB" id="A0A383B7D4"/>